<protein>
    <recommendedName>
        <fullName evidence="3">PcfJ-like protein</fullName>
    </recommendedName>
</protein>
<sequence length="391" mass="44915">MDVLTQQDRWQQQLVRHCYWDDVEQLLYIDARRIFPKIGVVNVIGWDAMMLNNEPIPRYPSFFKPMAWAKQGAFVDWLKQIPKWVQDSCRLFPSHQLTLLHYAGKYPQILELLDHAPMLAWQLVKSDLQEAEIVALLAGKRTQIAASVGWPGKAQTIKFLTNLRLRWVSPEIVEQVEACLLDEQRLKALQDLPRVNSMALSLAARFPHLIGSRLHKTLAQLPCRPMQCQSMVAMLEDAYRLADFLGLASGEQDKIGGCRYLVEVEKLYQQWILVLLDQADNGHVDSCLDFSIDELQNQLTSTPQVLHQKQQWLALTELQQHAWLMHWQKSSRESKATLQLLAWQDEQGVWGALLDTKVLPVEQAVIKVRGLNNVLPSAQQLTQLHLSRLKA</sequence>
<name>A0A4P9K9Q1_9GAMM</name>
<dbReference type="OrthoDB" id="5613826at2"/>
<evidence type="ECO:0000313" key="2">
    <source>
        <dbReference type="Proteomes" id="UP000304864"/>
    </source>
</evidence>
<evidence type="ECO:0008006" key="3">
    <source>
        <dbReference type="Google" id="ProtNLM"/>
    </source>
</evidence>
<reference evidence="1 2" key="1">
    <citation type="submission" date="2019-05" db="EMBL/GenBank/DDBJ databases">
        <title>Thiomicrorhabdus sediminis sp. nov, a novel sulfur-oxidizing bacterium isolated from coastal sediment.</title>
        <authorList>
            <person name="Liu X."/>
        </authorList>
    </citation>
    <scope>NUCLEOTIDE SEQUENCE [LARGE SCALE GENOMIC DNA]</scope>
    <source>
        <strain evidence="1 2">G1</strain>
    </source>
</reference>
<organism evidence="1 2">
    <name type="scientific">Thiomicrorhabdus sediminis</name>
    <dbReference type="NCBI Taxonomy" id="2580412"/>
    <lineage>
        <taxon>Bacteria</taxon>
        <taxon>Pseudomonadati</taxon>
        <taxon>Pseudomonadota</taxon>
        <taxon>Gammaproteobacteria</taxon>
        <taxon>Thiotrichales</taxon>
        <taxon>Piscirickettsiaceae</taxon>
        <taxon>Thiomicrorhabdus</taxon>
    </lineage>
</organism>
<evidence type="ECO:0000313" key="1">
    <source>
        <dbReference type="EMBL" id="QCU91186.1"/>
    </source>
</evidence>
<proteinExistence type="predicted"/>
<dbReference type="AlphaFoldDB" id="A0A4P9K9Q1"/>
<dbReference type="Proteomes" id="UP000304864">
    <property type="component" value="Chromosome"/>
</dbReference>
<dbReference type="EMBL" id="CP040602">
    <property type="protein sequence ID" value="QCU91186.1"/>
    <property type="molecule type" value="Genomic_DNA"/>
</dbReference>
<accession>A0A4P9K9Q1</accession>
<keyword evidence="2" id="KW-1185">Reference proteome</keyword>
<gene>
    <name evidence="1" type="ORF">FE785_09565</name>
</gene>
<dbReference type="KEGG" id="thig:FE785_09565"/>